<dbReference type="Proteomes" id="UP000322362">
    <property type="component" value="Unassembled WGS sequence"/>
</dbReference>
<name>A0A5D4HD49_9SPHI</name>
<dbReference type="InterPro" id="IPR016039">
    <property type="entry name" value="Thiolase-like"/>
</dbReference>
<dbReference type="GO" id="GO:0006633">
    <property type="term" value="P:fatty acid biosynthetic process"/>
    <property type="evidence" value="ECO:0007669"/>
    <property type="project" value="TreeGrafter"/>
</dbReference>
<reference evidence="3 4" key="1">
    <citation type="submission" date="2019-08" db="EMBL/GenBank/DDBJ databases">
        <title>Phlebobacter frassis gen. nov. sp. nov., a new member of family Sphingobacteriaceae isolated from sand fly rearing media.</title>
        <authorList>
            <person name="Kakumanu M.L."/>
            <person name="Marayati B.F."/>
            <person name="Wada-Katsumata A."/>
            <person name="Wasserberg G."/>
            <person name="Schal C."/>
            <person name="Apperson C.S."/>
            <person name="Ponnusamy L."/>
        </authorList>
    </citation>
    <scope>NUCLEOTIDE SEQUENCE [LARGE SCALE GENOMIC DNA]</scope>
    <source>
        <strain evidence="3 4">SSI9</strain>
    </source>
</reference>
<dbReference type="PANTHER" id="PTHR11712:SF336">
    <property type="entry name" value="3-OXOACYL-[ACYL-CARRIER-PROTEIN] SYNTHASE, MITOCHONDRIAL"/>
    <property type="match status" value="1"/>
</dbReference>
<proteinExistence type="predicted"/>
<dbReference type="PANTHER" id="PTHR11712">
    <property type="entry name" value="POLYKETIDE SYNTHASE-RELATED"/>
    <property type="match status" value="1"/>
</dbReference>
<evidence type="ECO:0000313" key="3">
    <source>
        <dbReference type="EMBL" id="TYR37719.1"/>
    </source>
</evidence>
<dbReference type="AlphaFoldDB" id="A0A5D4HD49"/>
<evidence type="ECO:0000256" key="1">
    <source>
        <dbReference type="ARBA" id="ARBA00022679"/>
    </source>
</evidence>
<protein>
    <submittedName>
        <fullName evidence="3">3-oxoacyl-ACP synthase</fullName>
    </submittedName>
</protein>
<dbReference type="GO" id="GO:0004315">
    <property type="term" value="F:3-oxoacyl-[acyl-carrier-protein] synthase activity"/>
    <property type="evidence" value="ECO:0007669"/>
    <property type="project" value="TreeGrafter"/>
</dbReference>
<organism evidence="3 4">
    <name type="scientific">Sphingobacterium phlebotomi</name>
    <dbReference type="NCBI Taxonomy" id="2605433"/>
    <lineage>
        <taxon>Bacteria</taxon>
        <taxon>Pseudomonadati</taxon>
        <taxon>Bacteroidota</taxon>
        <taxon>Sphingobacteriia</taxon>
        <taxon>Sphingobacteriales</taxon>
        <taxon>Sphingobacteriaceae</taxon>
        <taxon>Sphingobacterium</taxon>
    </lineage>
</organism>
<dbReference type="Pfam" id="PF00109">
    <property type="entry name" value="ketoacyl-synt"/>
    <property type="match status" value="1"/>
</dbReference>
<comment type="caution">
    <text evidence="3">The sequence shown here is derived from an EMBL/GenBank/DDBJ whole genome shotgun (WGS) entry which is preliminary data.</text>
</comment>
<dbReference type="InterPro" id="IPR014030">
    <property type="entry name" value="Ketoacyl_synth_N"/>
</dbReference>
<accession>A0A5D4HD49</accession>
<dbReference type="SUPFAM" id="SSF53901">
    <property type="entry name" value="Thiolase-like"/>
    <property type="match status" value="1"/>
</dbReference>
<keyword evidence="4" id="KW-1185">Reference proteome</keyword>
<dbReference type="EMBL" id="VTAV01000001">
    <property type="protein sequence ID" value="TYR37719.1"/>
    <property type="molecule type" value="Genomic_DNA"/>
</dbReference>
<keyword evidence="1" id="KW-0808">Transferase</keyword>
<gene>
    <name evidence="3" type="ORF">FXV77_00025</name>
</gene>
<evidence type="ECO:0000313" key="4">
    <source>
        <dbReference type="Proteomes" id="UP000322362"/>
    </source>
</evidence>
<dbReference type="InterPro" id="IPR000794">
    <property type="entry name" value="Beta-ketoacyl_synthase"/>
</dbReference>
<feature type="domain" description="Beta-ketoacyl synthase-like N-terminal" evidence="2">
    <location>
        <begin position="68"/>
        <end position="232"/>
    </location>
</feature>
<evidence type="ECO:0000259" key="2">
    <source>
        <dbReference type="Pfam" id="PF00109"/>
    </source>
</evidence>
<sequence length="378" mass="41376">MAIPCAFQLFWVRWQLFISYFFKSVKRSVFINGIGAVTTQGVWRQEIFSEAQVLDHAITSANQPAYKGVISPVAIRRMSSGIKMGIYAARQALEEAVMSMPDAIVTGTGLGCSEDSDKFLRSLWENDEQFLTPTSFIQSTHNTVAAQIALQLQCKGYNVTYVNGAISFESALLDTLLLLQSGEAKNVLLGGVDEIAQQTYAFLQAGGYIKAADTCETVKTSASPGVNYAEGAHFFSIGRDKTASSYAQVVDVALKNELEVPETASFLQGFLATNDLPSSAIDAVILGYNGDKQDDLFYAAIQHMLPSAVPLYYKHLSGQFDSCSAFGLMVAAFVLKQQTVPPILHWNEKNPSKTTWKNILIYSQYKGKDHSLVFVSAC</sequence>
<dbReference type="Gene3D" id="3.40.47.10">
    <property type="match status" value="1"/>
</dbReference>